<dbReference type="SUPFAM" id="SSF52540">
    <property type="entry name" value="P-loop containing nucleoside triphosphate hydrolases"/>
    <property type="match status" value="1"/>
</dbReference>
<keyword evidence="1" id="KW-0547">Nucleotide-binding</keyword>
<protein>
    <submittedName>
        <fullName evidence="1">DEAD/DEAH box helicase family protein</fullName>
    </submittedName>
</protein>
<dbReference type="RefSeq" id="WP_198442366.1">
    <property type="nucleotide sequence ID" value="NZ_CBCSHE010000008.1"/>
</dbReference>
<dbReference type="InterPro" id="IPR027417">
    <property type="entry name" value="P-loop_NTPase"/>
</dbReference>
<gene>
    <name evidence="1" type="ORF">IWA51_10385</name>
</gene>
<dbReference type="GO" id="GO:0004386">
    <property type="term" value="F:helicase activity"/>
    <property type="evidence" value="ECO:0007669"/>
    <property type="project" value="UniProtKB-KW"/>
</dbReference>
<evidence type="ECO:0000313" key="2">
    <source>
        <dbReference type="Proteomes" id="UP000595224"/>
    </source>
</evidence>
<proteinExistence type="predicted"/>
<dbReference type="EMBL" id="CP064936">
    <property type="protein sequence ID" value="QQA00656.1"/>
    <property type="molecule type" value="Genomic_DNA"/>
</dbReference>
<dbReference type="Proteomes" id="UP000595224">
    <property type="component" value="Chromosome"/>
</dbReference>
<keyword evidence="1" id="KW-0067">ATP-binding</keyword>
<dbReference type="KEGG" id="tper:IWA51_10385"/>
<keyword evidence="1" id="KW-0378">Hydrolase</keyword>
<dbReference type="AlphaFoldDB" id="A0A7T3V4U6"/>
<sequence>MLHTMIQKSCKKWLSSGDCKIKNLISYMISTGELRDAQIEAIKTYLFLKIACDNKPLYELFCNGAFNSLSEEDLNSMELSTLARETLFHNKAALSLYEYATQKNDRGEQVSVKLADEIKKNPQSIDYEGIFKKIFYGVTYSDYLFSLPMGAGKTFLMAAFIYIDLYFAMQNPAEKRFARNFIILAPSGLKTSVIPSLRTIQEFNPAWVLPEPTASEIKRQMIFEVLDENKSAKKSNRTKNPNVQKLALHQPFEDLTGLVAVTNAEKVILDGLVRAEQGELFEESSETKDREANELRYWIGKFPQLSVFIDEVHHATDGDIKLRSVVNRWANGEKKNVTNVIGFSGTPYLDKAEKIPVTDSLSVASSDISNTVYYYPLVDAIGNFLKYPTVKVSDNKDSMQIVESGVREFLQKYKDTIYDRPPRTLQAKLAVYCGKGIDFLEEEVYPFISNLIMEYGLNPNEHILRYHDGNKNHPKPQDSDYQFKILDRSESKIRIILLCQIGKEGWNCRSLAGVILSQEGDCPTNMVLQTSCRCLRQVERGKKETALIYLNETNAEKLKKQLEQQQHINLDEFQKGSRGATETLNRYNRTEHLKLPPIPLYQYSIKYDTLLVEEPDTENVISNAVKNSEQKAVINKQFDVRKADFTNIDIDSSEHGKLPARYNTWLYEIARESFGFVTIAKLHEHDKALRKVFNEVSYKADGETYFSSHYDIQKLNSLIRTAFYEKRDFSVREEFIKESVRLLCIEQFSPQVEVASSKIKDYYPEEIEVQKIIDADKSGKTEIDEKTKAAVTALRAAGLNKEADDIENKACPYPNKDRTFHYLPYKTDSSFEQKFLGEVLKEECVSKFNLEVYYNGDRNLTDFKIHCYKKTEKDWSNVGEYTPDFIILQRKSENEVGKVLIVETKGSLYANDPNFIARREFVEQYFIKMNNEKTGAEKFSYLYLQDNKSDEERIKKTIIHVNAFFGEEM</sequence>
<reference evidence="1 2" key="1">
    <citation type="submission" date="2020-11" db="EMBL/GenBank/DDBJ databases">
        <title>Treponema Peruensis nv. sp., first commensal Treponema isolated from human feces.</title>
        <authorList>
            <person name="Belkhou C."/>
            <person name="Raes J."/>
        </authorList>
    </citation>
    <scope>NUCLEOTIDE SEQUENCE [LARGE SCALE GENOMIC DNA]</scope>
    <source>
        <strain evidence="1 2">RCC2812</strain>
    </source>
</reference>
<evidence type="ECO:0000313" key="1">
    <source>
        <dbReference type="EMBL" id="QQA00656.1"/>
    </source>
</evidence>
<name>A0A7T3V4U6_9SPIR</name>
<keyword evidence="1" id="KW-0347">Helicase</keyword>
<keyword evidence="2" id="KW-1185">Reference proteome</keyword>
<accession>A0A7T3V4U6</accession>
<organism evidence="1 2">
    <name type="scientific">Treponema peruense</name>
    <dbReference type="NCBI Taxonomy" id="2787628"/>
    <lineage>
        <taxon>Bacteria</taxon>
        <taxon>Pseudomonadati</taxon>
        <taxon>Spirochaetota</taxon>
        <taxon>Spirochaetia</taxon>
        <taxon>Spirochaetales</taxon>
        <taxon>Treponemataceae</taxon>
        <taxon>Treponema</taxon>
    </lineage>
</organism>
<dbReference type="REBASE" id="497515">
    <property type="entry name" value="TspC2812ORF10370P"/>
</dbReference>
<dbReference type="Gene3D" id="3.40.50.300">
    <property type="entry name" value="P-loop containing nucleotide triphosphate hydrolases"/>
    <property type="match status" value="1"/>
</dbReference>